<evidence type="ECO:0000313" key="1">
    <source>
        <dbReference type="EMBL" id="RAK90290.1"/>
    </source>
</evidence>
<accession>A0ACD1II90</accession>
<gene>
    <name evidence="1" type="ORF">BO79DRAFT_7551</name>
</gene>
<sequence length="117" mass="12781">MSHPEYLFTYCNAALVTTTTKASTSPLSIPTEMRKKGSESSAMVELADIREAEYPDPAPFMIGQPALLDNYKTNSRHASSPSLLFNVPSMKSVVTKAPPWPQPYCLLGGVSNISNMR</sequence>
<organism evidence="1 2">
    <name type="scientific">Aspergillus costaricaensis CBS 115574</name>
    <dbReference type="NCBI Taxonomy" id="1448317"/>
    <lineage>
        <taxon>Eukaryota</taxon>
        <taxon>Fungi</taxon>
        <taxon>Dikarya</taxon>
        <taxon>Ascomycota</taxon>
        <taxon>Pezizomycotina</taxon>
        <taxon>Eurotiomycetes</taxon>
        <taxon>Eurotiomycetidae</taxon>
        <taxon>Eurotiales</taxon>
        <taxon>Aspergillaceae</taxon>
        <taxon>Aspergillus</taxon>
        <taxon>Aspergillus subgen. Circumdati</taxon>
    </lineage>
</organism>
<reference evidence="1" key="1">
    <citation type="submission" date="2018-02" db="EMBL/GenBank/DDBJ databases">
        <title>The genomes of Aspergillus section Nigri reveals drivers in fungal speciation.</title>
        <authorList>
            <consortium name="DOE Joint Genome Institute"/>
            <person name="Vesth T.C."/>
            <person name="Nybo J."/>
            <person name="Theobald S."/>
            <person name="Brandl J."/>
            <person name="Frisvad J.C."/>
            <person name="Nielsen K.F."/>
            <person name="Lyhne E.K."/>
            <person name="Kogle M.E."/>
            <person name="Kuo A."/>
            <person name="Riley R."/>
            <person name="Clum A."/>
            <person name="Nolan M."/>
            <person name="Lipzen A."/>
            <person name="Salamov A."/>
            <person name="Henrissat B."/>
            <person name="Wiebenga A."/>
            <person name="De vries R.P."/>
            <person name="Grigoriev I.V."/>
            <person name="Mortensen U.H."/>
            <person name="Andersen M.R."/>
            <person name="Baker S.E."/>
        </authorList>
    </citation>
    <scope>NUCLEOTIDE SEQUENCE</scope>
    <source>
        <strain evidence="1">CBS 115574</strain>
    </source>
</reference>
<keyword evidence="2" id="KW-1185">Reference proteome</keyword>
<name>A0ACD1II90_9EURO</name>
<dbReference type="EMBL" id="KZ824545">
    <property type="protein sequence ID" value="RAK90290.1"/>
    <property type="molecule type" value="Genomic_DNA"/>
</dbReference>
<proteinExistence type="predicted"/>
<dbReference type="Proteomes" id="UP000249748">
    <property type="component" value="Unassembled WGS sequence"/>
</dbReference>
<evidence type="ECO:0000313" key="2">
    <source>
        <dbReference type="Proteomes" id="UP000249748"/>
    </source>
</evidence>
<protein>
    <submittedName>
        <fullName evidence="1">Uncharacterized protein</fullName>
    </submittedName>
</protein>